<dbReference type="OrthoDB" id="1671777at2759"/>
<accession>A0A8J4VVW3</accession>
<evidence type="ECO:0000313" key="2">
    <source>
        <dbReference type="EMBL" id="KAF3973858.1"/>
    </source>
</evidence>
<comment type="caution">
    <text evidence="2">The sequence shown here is derived from an EMBL/GenBank/DDBJ whole genome shotgun (WGS) entry which is preliminary data.</text>
</comment>
<sequence length="177" mass="20211">MYYNMDLRHALLFAINILKSQVGSTWDWEPFDTIGHPTWSKSSTLAILLLIFPFTCIQVPLRLHMGHIIVRFGKVDPCLTILLVASIVFPQALFWYAYPIIIIISFCYSWLLNVLASFLSWLQNVLTSIPMINIIIRATVTRWHNLHEVEAIEWCQQAQEPGSNGGALDDAIEIIVV</sequence>
<organism evidence="2 3">
    <name type="scientific">Castanea mollissima</name>
    <name type="common">Chinese chestnut</name>
    <dbReference type="NCBI Taxonomy" id="60419"/>
    <lineage>
        <taxon>Eukaryota</taxon>
        <taxon>Viridiplantae</taxon>
        <taxon>Streptophyta</taxon>
        <taxon>Embryophyta</taxon>
        <taxon>Tracheophyta</taxon>
        <taxon>Spermatophyta</taxon>
        <taxon>Magnoliopsida</taxon>
        <taxon>eudicotyledons</taxon>
        <taxon>Gunneridae</taxon>
        <taxon>Pentapetalae</taxon>
        <taxon>rosids</taxon>
        <taxon>fabids</taxon>
        <taxon>Fagales</taxon>
        <taxon>Fagaceae</taxon>
        <taxon>Castanea</taxon>
    </lineage>
</organism>
<dbReference type="Proteomes" id="UP000737018">
    <property type="component" value="Unassembled WGS sequence"/>
</dbReference>
<keyword evidence="1" id="KW-0472">Membrane</keyword>
<keyword evidence="1" id="KW-1133">Transmembrane helix</keyword>
<proteinExistence type="predicted"/>
<dbReference type="AlphaFoldDB" id="A0A8J4VVW3"/>
<feature type="transmembrane region" description="Helical" evidence="1">
    <location>
        <begin position="44"/>
        <end position="63"/>
    </location>
</feature>
<protein>
    <submittedName>
        <fullName evidence="2">Uncharacterized protein</fullName>
    </submittedName>
</protein>
<feature type="transmembrane region" description="Helical" evidence="1">
    <location>
        <begin position="75"/>
        <end position="94"/>
    </location>
</feature>
<reference evidence="2" key="1">
    <citation type="submission" date="2020-03" db="EMBL/GenBank/DDBJ databases">
        <title>Castanea mollissima Vanexum genome sequencing.</title>
        <authorList>
            <person name="Staton M."/>
        </authorList>
    </citation>
    <scope>NUCLEOTIDE SEQUENCE</scope>
    <source>
        <tissue evidence="2">Leaf</tissue>
    </source>
</reference>
<evidence type="ECO:0000256" key="1">
    <source>
        <dbReference type="SAM" id="Phobius"/>
    </source>
</evidence>
<gene>
    <name evidence="2" type="ORF">CMV_002747</name>
</gene>
<keyword evidence="1" id="KW-0812">Transmembrane</keyword>
<name>A0A8J4VVW3_9ROSI</name>
<evidence type="ECO:0000313" key="3">
    <source>
        <dbReference type="Proteomes" id="UP000737018"/>
    </source>
</evidence>
<dbReference type="EMBL" id="JRKL02000204">
    <property type="protein sequence ID" value="KAF3973858.1"/>
    <property type="molecule type" value="Genomic_DNA"/>
</dbReference>
<keyword evidence="3" id="KW-1185">Reference proteome</keyword>